<keyword evidence="1" id="KW-0732">Signal</keyword>
<sequence>MKGCGAPNIVLSLGAVFVTRTGLGACIEHDLGPFVVHDILLLGFGSPSIRRVPSPMWWWSVSIAKLGVPHYPLSQSNFVVSIPRLAETNSDRSLPRPYRLSFYREQLGQYREELTTKNELYQIGAVAGDTSSFVSLCAKLSEVKSRVCRLGQMENNDRMLKELATPDVVYQPWCIQYPQLEPAQTYELKS</sequence>
<feature type="non-terminal residue" evidence="2">
    <location>
        <position position="1"/>
    </location>
</feature>
<dbReference type="AlphaFoldDB" id="A0A371FX75"/>
<dbReference type="OrthoDB" id="911638at2759"/>
<evidence type="ECO:0000313" key="3">
    <source>
        <dbReference type="Proteomes" id="UP000257109"/>
    </source>
</evidence>
<feature type="non-terminal residue" evidence="2">
    <location>
        <position position="190"/>
    </location>
</feature>
<evidence type="ECO:0000256" key="1">
    <source>
        <dbReference type="SAM" id="SignalP"/>
    </source>
</evidence>
<protein>
    <submittedName>
        <fullName evidence="2">Uncharacterized protein</fullName>
    </submittedName>
</protein>
<accession>A0A371FX75</accession>
<comment type="caution">
    <text evidence="2">The sequence shown here is derived from an EMBL/GenBank/DDBJ whole genome shotgun (WGS) entry which is preliminary data.</text>
</comment>
<name>A0A371FX75_MUCPR</name>
<proteinExistence type="predicted"/>
<keyword evidence="3" id="KW-1185">Reference proteome</keyword>
<feature type="chain" id="PRO_5016713323" evidence="1">
    <location>
        <begin position="25"/>
        <end position="190"/>
    </location>
</feature>
<dbReference type="Proteomes" id="UP000257109">
    <property type="component" value="Unassembled WGS sequence"/>
</dbReference>
<organism evidence="2 3">
    <name type="scientific">Mucuna pruriens</name>
    <name type="common">Velvet bean</name>
    <name type="synonym">Dolichos pruriens</name>
    <dbReference type="NCBI Taxonomy" id="157652"/>
    <lineage>
        <taxon>Eukaryota</taxon>
        <taxon>Viridiplantae</taxon>
        <taxon>Streptophyta</taxon>
        <taxon>Embryophyta</taxon>
        <taxon>Tracheophyta</taxon>
        <taxon>Spermatophyta</taxon>
        <taxon>Magnoliopsida</taxon>
        <taxon>eudicotyledons</taxon>
        <taxon>Gunneridae</taxon>
        <taxon>Pentapetalae</taxon>
        <taxon>rosids</taxon>
        <taxon>fabids</taxon>
        <taxon>Fabales</taxon>
        <taxon>Fabaceae</taxon>
        <taxon>Papilionoideae</taxon>
        <taxon>50 kb inversion clade</taxon>
        <taxon>NPAAA clade</taxon>
        <taxon>indigoferoid/millettioid clade</taxon>
        <taxon>Phaseoleae</taxon>
        <taxon>Mucuna</taxon>
    </lineage>
</organism>
<feature type="signal peptide" evidence="1">
    <location>
        <begin position="1"/>
        <end position="24"/>
    </location>
</feature>
<reference evidence="2" key="1">
    <citation type="submission" date="2018-05" db="EMBL/GenBank/DDBJ databases">
        <title>Draft genome of Mucuna pruriens seed.</title>
        <authorList>
            <person name="Nnadi N.E."/>
            <person name="Vos R."/>
            <person name="Hasami M.H."/>
            <person name="Devisetty U.K."/>
            <person name="Aguiy J.C."/>
        </authorList>
    </citation>
    <scope>NUCLEOTIDE SEQUENCE [LARGE SCALE GENOMIC DNA]</scope>
    <source>
        <strain evidence="2">JCA_2017</strain>
    </source>
</reference>
<gene>
    <name evidence="2" type="ORF">CR513_36279</name>
</gene>
<dbReference type="EMBL" id="QJKJ01007521">
    <property type="protein sequence ID" value="RDX82878.1"/>
    <property type="molecule type" value="Genomic_DNA"/>
</dbReference>
<evidence type="ECO:0000313" key="2">
    <source>
        <dbReference type="EMBL" id="RDX82878.1"/>
    </source>
</evidence>